<dbReference type="AlphaFoldDB" id="A0A9W6L0U0"/>
<organism evidence="2 3">
    <name type="scientific">Pseudonocardia halophobica</name>
    <dbReference type="NCBI Taxonomy" id="29401"/>
    <lineage>
        <taxon>Bacteria</taxon>
        <taxon>Bacillati</taxon>
        <taxon>Actinomycetota</taxon>
        <taxon>Actinomycetes</taxon>
        <taxon>Pseudonocardiales</taxon>
        <taxon>Pseudonocardiaceae</taxon>
        <taxon>Pseudonocardia</taxon>
    </lineage>
</organism>
<evidence type="ECO:0000259" key="1">
    <source>
        <dbReference type="Pfam" id="PF00535"/>
    </source>
</evidence>
<dbReference type="InterPro" id="IPR029044">
    <property type="entry name" value="Nucleotide-diphossugar_trans"/>
</dbReference>
<dbReference type="EMBL" id="BSFQ01000010">
    <property type="protein sequence ID" value="GLL11672.1"/>
    <property type="molecule type" value="Genomic_DNA"/>
</dbReference>
<dbReference type="PANTHER" id="PTHR43685">
    <property type="entry name" value="GLYCOSYLTRANSFERASE"/>
    <property type="match status" value="1"/>
</dbReference>
<protein>
    <recommendedName>
        <fullName evidence="1">Glycosyltransferase 2-like domain-containing protein</fullName>
    </recommendedName>
</protein>
<dbReference type="InterPro" id="IPR001173">
    <property type="entry name" value="Glyco_trans_2-like"/>
</dbReference>
<sequence length="416" mass="44119">MELPGRAPAWVGRVERRTDGPDALDLSVDPRYLAARLLVTAGGVPAGLISVGLTGGRATTSTVRAAIEEQLGPDTGEEQALPPSVEPLTVVIATRGRAESLRTSIAAVVAGDHPAVTVVVVDNDPPDESTRLVAEEFADRGVVYVRERRRGLSVGRNRGLREAVTRLVAFTDDDTEVDRQWAGRIAAVFAAEPDLACLSGPVIGAVLETEEQLAAERALVWNRGFEARRYSLADPPADSAIFPFSPGLFGIGANFAVRADVARAVGGFDEALGAGAPTRGGEDCEFMVRLVLAGHRVGYDPGAFVWHHHRSSPEELRSQLRGYSMGLGAFLTKIALDPRAGAMAAKRIPAAFAQFRQIGARESTAGEGVAAGSLGERLAWIVDGGSAYVRGRRATRRVGGRVPRLSPVNSYVTSDR</sequence>
<proteinExistence type="predicted"/>
<evidence type="ECO:0000313" key="3">
    <source>
        <dbReference type="Proteomes" id="UP001143463"/>
    </source>
</evidence>
<dbReference type="Pfam" id="PF00535">
    <property type="entry name" value="Glycos_transf_2"/>
    <property type="match status" value="1"/>
</dbReference>
<dbReference type="Proteomes" id="UP001143463">
    <property type="component" value="Unassembled WGS sequence"/>
</dbReference>
<dbReference type="InterPro" id="IPR050834">
    <property type="entry name" value="Glycosyltransf_2"/>
</dbReference>
<reference evidence="2" key="1">
    <citation type="journal article" date="2014" name="Int. J. Syst. Evol. Microbiol.">
        <title>Complete genome sequence of Corynebacterium casei LMG S-19264T (=DSM 44701T), isolated from a smear-ripened cheese.</title>
        <authorList>
            <consortium name="US DOE Joint Genome Institute (JGI-PGF)"/>
            <person name="Walter F."/>
            <person name="Albersmeier A."/>
            <person name="Kalinowski J."/>
            <person name="Ruckert C."/>
        </authorList>
    </citation>
    <scope>NUCLEOTIDE SEQUENCE</scope>
    <source>
        <strain evidence="2">VKM Ac-1069</strain>
    </source>
</reference>
<keyword evidence="3" id="KW-1185">Reference proteome</keyword>
<accession>A0A9W6L0U0</accession>
<reference evidence="2" key="2">
    <citation type="submission" date="2023-01" db="EMBL/GenBank/DDBJ databases">
        <authorList>
            <person name="Sun Q."/>
            <person name="Evtushenko L."/>
        </authorList>
    </citation>
    <scope>NUCLEOTIDE SEQUENCE</scope>
    <source>
        <strain evidence="2">VKM Ac-1069</strain>
    </source>
</reference>
<dbReference type="PANTHER" id="PTHR43685:SF2">
    <property type="entry name" value="GLYCOSYLTRANSFERASE 2-LIKE DOMAIN-CONTAINING PROTEIN"/>
    <property type="match status" value="1"/>
</dbReference>
<dbReference type="CDD" id="cd00761">
    <property type="entry name" value="Glyco_tranf_GTA_type"/>
    <property type="match status" value="1"/>
</dbReference>
<dbReference type="Gene3D" id="3.90.550.10">
    <property type="entry name" value="Spore Coat Polysaccharide Biosynthesis Protein SpsA, Chain A"/>
    <property type="match status" value="1"/>
</dbReference>
<dbReference type="SUPFAM" id="SSF53448">
    <property type="entry name" value="Nucleotide-diphospho-sugar transferases"/>
    <property type="match status" value="1"/>
</dbReference>
<name>A0A9W6L0U0_9PSEU</name>
<gene>
    <name evidence="2" type="ORF">GCM10017577_28130</name>
</gene>
<comment type="caution">
    <text evidence="2">The sequence shown here is derived from an EMBL/GenBank/DDBJ whole genome shotgun (WGS) entry which is preliminary data.</text>
</comment>
<evidence type="ECO:0000313" key="2">
    <source>
        <dbReference type="EMBL" id="GLL11672.1"/>
    </source>
</evidence>
<dbReference type="RefSeq" id="WP_051736514.1">
    <property type="nucleotide sequence ID" value="NZ_BAAAUZ010000010.1"/>
</dbReference>
<feature type="domain" description="Glycosyltransferase 2-like" evidence="1">
    <location>
        <begin position="89"/>
        <end position="234"/>
    </location>
</feature>